<dbReference type="Proteomes" id="UP000013827">
    <property type="component" value="Unassembled WGS sequence"/>
</dbReference>
<dbReference type="EnsemblProtists" id="EOD14718">
    <property type="protein sequence ID" value="EOD14718"/>
    <property type="gene ID" value="EMIHUDRAFT_61820"/>
</dbReference>
<name>A0A0D3ITY3_EMIH1</name>
<dbReference type="PANTHER" id="PTHR35748">
    <property type="entry name" value="OS05G0358400 PROTEIN"/>
    <property type="match status" value="1"/>
</dbReference>
<dbReference type="PANTHER" id="PTHR35748:SF1">
    <property type="entry name" value="OS05G0358400 PROTEIN"/>
    <property type="match status" value="1"/>
</dbReference>
<dbReference type="OMA" id="KIHKIWR"/>
<evidence type="ECO:0000313" key="3">
    <source>
        <dbReference type="Proteomes" id="UP000013827"/>
    </source>
</evidence>
<keyword evidence="3" id="KW-1185">Reference proteome</keyword>
<sequence length="254" mass="27580">MAHALGLGAALSGHGGGEPLLTVAGYASLVDERSARETVPTLRRFRRGTVRDHCRIFNLVSIINLSRGLASGRRLATATARPQLGSDLLVALFDLPLSELPALLARERRLRVCCVPYEEAGGARGHAALFGEYTHAEYLSERCGGDPHAYHNEVGRWYPEGEIYRPDLLPVPSYVLRCVRAHRVAGPAALANLLDESFLGDGETSLRTQLRRELQPQCAPEKQGAGDPPPGGDDSPWTEAERQELRSVLGLDST</sequence>
<evidence type="ECO:0000313" key="2">
    <source>
        <dbReference type="EnsemblProtists" id="EOD14718"/>
    </source>
</evidence>
<organism evidence="2 3">
    <name type="scientific">Emiliania huxleyi (strain CCMP1516)</name>
    <dbReference type="NCBI Taxonomy" id="280463"/>
    <lineage>
        <taxon>Eukaryota</taxon>
        <taxon>Haptista</taxon>
        <taxon>Haptophyta</taxon>
        <taxon>Prymnesiophyceae</taxon>
        <taxon>Isochrysidales</taxon>
        <taxon>Noelaerhabdaceae</taxon>
        <taxon>Emiliania</taxon>
    </lineage>
</organism>
<dbReference type="KEGG" id="ehx:EMIHUDRAFT_61820"/>
<reference evidence="2" key="2">
    <citation type="submission" date="2024-10" db="UniProtKB">
        <authorList>
            <consortium name="EnsemblProtists"/>
        </authorList>
    </citation>
    <scope>IDENTIFICATION</scope>
</reference>
<proteinExistence type="predicted"/>
<dbReference type="eggNOG" id="ENOG502QSZV">
    <property type="taxonomic scope" value="Eukaryota"/>
</dbReference>
<dbReference type="RefSeq" id="XP_005767147.1">
    <property type="nucleotide sequence ID" value="XM_005767090.1"/>
</dbReference>
<dbReference type="HOGENOM" id="CLU_1095958_0_0_1"/>
<accession>A0A0D3ITY3</accession>
<feature type="region of interest" description="Disordered" evidence="1">
    <location>
        <begin position="212"/>
        <end position="254"/>
    </location>
</feature>
<dbReference type="GeneID" id="17260923"/>
<dbReference type="AlphaFoldDB" id="A0A0D3ITY3"/>
<protein>
    <submittedName>
        <fullName evidence="2">Uncharacterized protein</fullName>
    </submittedName>
</protein>
<dbReference type="PaxDb" id="2903-EOD14718"/>
<evidence type="ECO:0000256" key="1">
    <source>
        <dbReference type="SAM" id="MobiDB-lite"/>
    </source>
</evidence>
<reference evidence="3" key="1">
    <citation type="journal article" date="2013" name="Nature">
        <title>Pan genome of the phytoplankton Emiliania underpins its global distribution.</title>
        <authorList>
            <person name="Read B.A."/>
            <person name="Kegel J."/>
            <person name="Klute M.J."/>
            <person name="Kuo A."/>
            <person name="Lefebvre S.C."/>
            <person name="Maumus F."/>
            <person name="Mayer C."/>
            <person name="Miller J."/>
            <person name="Monier A."/>
            <person name="Salamov A."/>
            <person name="Young J."/>
            <person name="Aguilar M."/>
            <person name="Claverie J.M."/>
            <person name="Frickenhaus S."/>
            <person name="Gonzalez K."/>
            <person name="Herman E.K."/>
            <person name="Lin Y.C."/>
            <person name="Napier J."/>
            <person name="Ogata H."/>
            <person name="Sarno A.F."/>
            <person name="Shmutz J."/>
            <person name="Schroeder D."/>
            <person name="de Vargas C."/>
            <person name="Verret F."/>
            <person name="von Dassow P."/>
            <person name="Valentin K."/>
            <person name="Van de Peer Y."/>
            <person name="Wheeler G."/>
            <person name="Dacks J.B."/>
            <person name="Delwiche C.F."/>
            <person name="Dyhrman S.T."/>
            <person name="Glockner G."/>
            <person name="John U."/>
            <person name="Richards T."/>
            <person name="Worden A.Z."/>
            <person name="Zhang X."/>
            <person name="Grigoriev I.V."/>
            <person name="Allen A.E."/>
            <person name="Bidle K."/>
            <person name="Borodovsky M."/>
            <person name="Bowler C."/>
            <person name="Brownlee C."/>
            <person name="Cock J.M."/>
            <person name="Elias M."/>
            <person name="Gladyshev V.N."/>
            <person name="Groth M."/>
            <person name="Guda C."/>
            <person name="Hadaegh A."/>
            <person name="Iglesias-Rodriguez M.D."/>
            <person name="Jenkins J."/>
            <person name="Jones B.M."/>
            <person name="Lawson T."/>
            <person name="Leese F."/>
            <person name="Lindquist E."/>
            <person name="Lobanov A."/>
            <person name="Lomsadze A."/>
            <person name="Malik S.B."/>
            <person name="Marsh M.E."/>
            <person name="Mackinder L."/>
            <person name="Mock T."/>
            <person name="Mueller-Roeber B."/>
            <person name="Pagarete A."/>
            <person name="Parker M."/>
            <person name="Probert I."/>
            <person name="Quesneville H."/>
            <person name="Raines C."/>
            <person name="Rensing S.A."/>
            <person name="Riano-Pachon D.M."/>
            <person name="Richier S."/>
            <person name="Rokitta S."/>
            <person name="Shiraiwa Y."/>
            <person name="Soanes D.M."/>
            <person name="van der Giezen M."/>
            <person name="Wahlund T.M."/>
            <person name="Williams B."/>
            <person name="Wilson W."/>
            <person name="Wolfe G."/>
            <person name="Wurch L.L."/>
        </authorList>
    </citation>
    <scope>NUCLEOTIDE SEQUENCE</scope>
</reference>